<evidence type="ECO:0000256" key="6">
    <source>
        <dbReference type="ARBA" id="ARBA00022801"/>
    </source>
</evidence>
<evidence type="ECO:0000256" key="5">
    <source>
        <dbReference type="ARBA" id="ARBA00022786"/>
    </source>
</evidence>
<name>A0A8H8DHN4_9FUNG</name>
<dbReference type="EMBL" id="JAEFCI010007952">
    <property type="protein sequence ID" value="KAG5458765.1"/>
    <property type="molecule type" value="Genomic_DNA"/>
</dbReference>
<protein>
    <recommendedName>
        <fullName evidence="3">ubiquitinyl hydrolase 1</fullName>
        <ecNumber evidence="3">3.4.19.12</ecNumber>
    </recommendedName>
</protein>
<evidence type="ECO:0000256" key="7">
    <source>
        <dbReference type="ARBA" id="ARBA00022807"/>
    </source>
</evidence>
<dbReference type="Gene3D" id="3.90.70.10">
    <property type="entry name" value="Cysteine proteinases"/>
    <property type="match status" value="1"/>
</dbReference>
<feature type="region of interest" description="Disordered" evidence="8">
    <location>
        <begin position="322"/>
        <end position="342"/>
    </location>
</feature>
<dbReference type="SUPFAM" id="SSF54001">
    <property type="entry name" value="Cysteine proteinases"/>
    <property type="match status" value="1"/>
</dbReference>
<feature type="region of interest" description="Disordered" evidence="8">
    <location>
        <begin position="25"/>
        <end position="45"/>
    </location>
</feature>
<feature type="domain" description="USP" evidence="9">
    <location>
        <begin position="1"/>
        <end position="342"/>
    </location>
</feature>
<dbReference type="PANTHER" id="PTHR21646">
    <property type="entry name" value="UBIQUITIN CARBOXYL-TERMINAL HYDROLASE"/>
    <property type="match status" value="1"/>
</dbReference>
<dbReference type="InterPro" id="IPR001394">
    <property type="entry name" value="Peptidase_C19_UCH"/>
</dbReference>
<evidence type="ECO:0000259" key="9">
    <source>
        <dbReference type="PROSITE" id="PS50235"/>
    </source>
</evidence>
<feature type="non-terminal residue" evidence="10">
    <location>
        <position position="342"/>
    </location>
</feature>
<evidence type="ECO:0000256" key="4">
    <source>
        <dbReference type="ARBA" id="ARBA00022670"/>
    </source>
</evidence>
<evidence type="ECO:0000256" key="2">
    <source>
        <dbReference type="ARBA" id="ARBA00009085"/>
    </source>
</evidence>
<evidence type="ECO:0000256" key="1">
    <source>
        <dbReference type="ARBA" id="ARBA00000707"/>
    </source>
</evidence>
<keyword evidence="7" id="KW-0788">Thiol protease</keyword>
<reference evidence="10 11" key="1">
    <citation type="journal article" name="Sci. Rep.">
        <title>Genome-scale phylogenetic analyses confirm Olpidium as the closest living zoosporic fungus to the non-flagellated, terrestrial fungi.</title>
        <authorList>
            <person name="Chang Y."/>
            <person name="Rochon D."/>
            <person name="Sekimoto S."/>
            <person name="Wang Y."/>
            <person name="Chovatia M."/>
            <person name="Sandor L."/>
            <person name="Salamov A."/>
            <person name="Grigoriev I.V."/>
            <person name="Stajich J.E."/>
            <person name="Spatafora J.W."/>
        </authorList>
    </citation>
    <scope>NUCLEOTIDE SEQUENCE [LARGE SCALE GENOMIC DNA]</scope>
    <source>
        <strain evidence="10">S191</strain>
    </source>
</reference>
<keyword evidence="4" id="KW-0645">Protease</keyword>
<evidence type="ECO:0000313" key="10">
    <source>
        <dbReference type="EMBL" id="KAG5458765.1"/>
    </source>
</evidence>
<dbReference type="EC" id="3.4.19.12" evidence="3"/>
<dbReference type="OrthoDB" id="292964at2759"/>
<keyword evidence="6" id="KW-0378">Hydrolase</keyword>
<comment type="catalytic activity">
    <reaction evidence="1">
        <text>Thiol-dependent hydrolysis of ester, thioester, amide, peptide and isopeptide bonds formed by the C-terminal Gly of ubiquitin (a 76-residue protein attached to proteins as an intracellular targeting signal).</text>
        <dbReference type="EC" id="3.4.19.12"/>
    </reaction>
</comment>
<dbReference type="InterPro" id="IPR028889">
    <property type="entry name" value="USP"/>
</dbReference>
<dbReference type="PANTHER" id="PTHR21646:SF24">
    <property type="entry name" value="UBIQUITIN CARBOXYL-TERMINAL HYDROLASE"/>
    <property type="match status" value="1"/>
</dbReference>
<keyword evidence="11" id="KW-1185">Reference proteome</keyword>
<comment type="similarity">
    <text evidence="2">Belongs to the peptidase C19 family.</text>
</comment>
<evidence type="ECO:0000256" key="8">
    <source>
        <dbReference type="SAM" id="MobiDB-lite"/>
    </source>
</evidence>
<comment type="caution">
    <text evidence="10">The sequence shown here is derived from an EMBL/GenBank/DDBJ whole genome shotgun (WGS) entry which is preliminary data.</text>
</comment>
<evidence type="ECO:0000256" key="3">
    <source>
        <dbReference type="ARBA" id="ARBA00012759"/>
    </source>
</evidence>
<proteinExistence type="inferred from homology"/>
<dbReference type="GO" id="GO:0006508">
    <property type="term" value="P:proteolysis"/>
    <property type="evidence" value="ECO:0007669"/>
    <property type="project" value="UniProtKB-KW"/>
</dbReference>
<evidence type="ECO:0000313" key="11">
    <source>
        <dbReference type="Proteomes" id="UP000673691"/>
    </source>
</evidence>
<dbReference type="Pfam" id="PF00443">
    <property type="entry name" value="UCH"/>
    <property type="match status" value="1"/>
</dbReference>
<dbReference type="GO" id="GO:0016579">
    <property type="term" value="P:protein deubiquitination"/>
    <property type="evidence" value="ECO:0007669"/>
    <property type="project" value="InterPro"/>
</dbReference>
<dbReference type="GO" id="GO:0004843">
    <property type="term" value="F:cysteine-type deubiquitinase activity"/>
    <property type="evidence" value="ECO:0007669"/>
    <property type="project" value="UniProtKB-EC"/>
</dbReference>
<sequence>MDSDEIYRCLVEQCQRLTTLPLRRNLRGANRHPTGEPDEEDGRPADVLIPDLFIPRLVPSFGSSHSRDFKIDEVALGNMSAINFFSLNPIDYRATQAAVKADSGWNQPARPSQAATIWGESDMAADEEQTDMVDDTKEMPGVALLVTGDVVVCEWPSAHVEYAFSEENRSVRDPWQAEQSATEGVGDGDPRRTEEDSEEIDPLARLFGSEKGRSLFVSRETVEPSEVRADRDEEERRRRSGVTLLDCFDEFMRTERLSEGNLWYCSDCKEHREANKSMGFWKLPDTLVVQLKRFAQSRTLRDKIDVMVNFDVDERHSGTLTTRAGFIPSSSTSPFGGQNRGQ</sequence>
<dbReference type="InterPro" id="IPR050185">
    <property type="entry name" value="Ub_carboxyl-term_hydrolase"/>
</dbReference>
<dbReference type="PROSITE" id="PS50235">
    <property type="entry name" value="USP_3"/>
    <property type="match status" value="1"/>
</dbReference>
<organism evidence="10 11">
    <name type="scientific">Olpidium bornovanus</name>
    <dbReference type="NCBI Taxonomy" id="278681"/>
    <lineage>
        <taxon>Eukaryota</taxon>
        <taxon>Fungi</taxon>
        <taxon>Fungi incertae sedis</taxon>
        <taxon>Olpidiomycota</taxon>
        <taxon>Olpidiomycotina</taxon>
        <taxon>Olpidiomycetes</taxon>
        <taxon>Olpidiales</taxon>
        <taxon>Olpidiaceae</taxon>
        <taxon>Olpidium</taxon>
    </lineage>
</organism>
<dbReference type="Proteomes" id="UP000673691">
    <property type="component" value="Unassembled WGS sequence"/>
</dbReference>
<accession>A0A8H8DHN4</accession>
<feature type="region of interest" description="Disordered" evidence="8">
    <location>
        <begin position="167"/>
        <end position="204"/>
    </location>
</feature>
<dbReference type="AlphaFoldDB" id="A0A8H8DHN4"/>
<dbReference type="InterPro" id="IPR038765">
    <property type="entry name" value="Papain-like_cys_pep_sf"/>
</dbReference>
<keyword evidence="5" id="KW-0833">Ubl conjugation pathway</keyword>
<gene>
    <name evidence="10" type="ORF">BJ554DRAFT_954</name>
</gene>